<comment type="catalytic activity">
    <reaction evidence="21">
        <text>D-dopa + O2 + H2O = 3-(3,4-dihydroxyphenyl)pyruvate + H2O2 + NH4(+)</text>
        <dbReference type="Rhea" id="RHEA:70971"/>
        <dbReference type="ChEBI" id="CHEBI:15377"/>
        <dbReference type="ChEBI" id="CHEBI:15379"/>
        <dbReference type="ChEBI" id="CHEBI:16240"/>
        <dbReference type="ChEBI" id="CHEBI:28938"/>
        <dbReference type="ChEBI" id="CHEBI:29055"/>
        <dbReference type="ChEBI" id="CHEBI:149689"/>
    </reaction>
    <physiologicalReaction direction="left-to-right" evidence="21">
        <dbReference type="Rhea" id="RHEA:70972"/>
    </physiologicalReaction>
</comment>
<feature type="domain" description="FAD dependent oxidoreductase" evidence="32">
    <location>
        <begin position="21"/>
        <end position="345"/>
    </location>
</feature>
<evidence type="ECO:0000256" key="8">
    <source>
        <dbReference type="ARBA" id="ARBA00022553"/>
    </source>
</evidence>
<dbReference type="GO" id="GO:0036088">
    <property type="term" value="P:D-serine catabolic process"/>
    <property type="evidence" value="ECO:0007669"/>
    <property type="project" value="TreeGrafter"/>
</dbReference>
<dbReference type="SUPFAM" id="SSF54373">
    <property type="entry name" value="FAD-linked reductases, C-terminal domain"/>
    <property type="match status" value="1"/>
</dbReference>
<dbReference type="Gene3D" id="3.30.9.10">
    <property type="entry name" value="D-Amino Acid Oxidase, subunit A, domain 2"/>
    <property type="match status" value="1"/>
</dbReference>
<evidence type="ECO:0000256" key="12">
    <source>
        <dbReference type="ARBA" id="ARBA00023002"/>
    </source>
</evidence>
<name>A0A401S6X3_CHIPU</name>
<evidence type="ECO:0000256" key="19">
    <source>
        <dbReference type="ARBA" id="ARBA00044716"/>
    </source>
</evidence>
<dbReference type="PANTHER" id="PTHR11530">
    <property type="entry name" value="D-AMINO ACID OXIDASE"/>
    <property type="match status" value="1"/>
</dbReference>
<accession>A0A401S6X3</accession>
<dbReference type="PIRSF" id="PIRSF000189">
    <property type="entry name" value="D-aa_oxidase"/>
    <property type="match status" value="1"/>
</dbReference>
<proteinExistence type="inferred from homology"/>
<feature type="binding site" evidence="30">
    <location>
        <begin position="329"/>
        <end position="334"/>
    </location>
    <ligand>
        <name>FAD</name>
        <dbReference type="ChEBI" id="CHEBI:57692"/>
    </ligand>
</feature>
<evidence type="ECO:0000256" key="28">
    <source>
        <dbReference type="ARBA" id="ARBA00049182"/>
    </source>
</evidence>
<evidence type="ECO:0000256" key="31">
    <source>
        <dbReference type="SAM" id="Phobius"/>
    </source>
</evidence>
<evidence type="ECO:0000313" key="33">
    <source>
        <dbReference type="EMBL" id="GCC26138.1"/>
    </source>
</evidence>
<evidence type="ECO:0000256" key="25">
    <source>
        <dbReference type="ARBA" id="ARBA00048711"/>
    </source>
</evidence>
<sequence length="362" mass="41508">ERRAKIAPRQTLDDRHKKMQVAVIGAGVIGLSTAQCIIERFHSVVKPLNIVVYADQFTPHTTSDGAAGLWQPYVLDRGIPEEVKWNKETFEYLLKYVNSPDANEMGLFLQSGYNIFKEPLLDPSWKDAVLGFRHLTEEELKLFPGFSHGWFNTALMLEGKSYLPWLMERLKEHGVWFVQKKIHSFQELSPDFDVVVNCTGIRAQELQPDPELIPARGQIIKVYAPWIKHFIISHDQRAGIYSKPYIIPGSKLVTVGGIFQLGNWNEENDPKDHNIVWEGGCKLVPSLKNAKIVEDWTGLRPTRNRIRIERQIFNTGPKKFEVIHNYGHGGYGLTIHWGCAMEVANIFGRILQEKKPSWRSRL</sequence>
<feature type="binding site" evidence="30">
    <location>
        <begin position="67"/>
        <end position="69"/>
    </location>
    <ligand>
        <name>FAD</name>
        <dbReference type="ChEBI" id="CHEBI:57692"/>
    </ligand>
</feature>
<evidence type="ECO:0000256" key="1">
    <source>
        <dbReference type="ARBA" id="ARBA00001974"/>
    </source>
</evidence>
<dbReference type="GO" id="GO:0005782">
    <property type="term" value="C:peroxisomal matrix"/>
    <property type="evidence" value="ECO:0007669"/>
    <property type="project" value="UniProtKB-SubCell"/>
</dbReference>
<dbReference type="OrthoDB" id="2015447at2759"/>
<dbReference type="GO" id="GO:0006562">
    <property type="term" value="P:L-proline catabolic process"/>
    <property type="evidence" value="ECO:0007669"/>
    <property type="project" value="TreeGrafter"/>
</dbReference>
<comment type="catalytic activity">
    <reaction evidence="26">
        <text>D-lysine + O2 + H2O = 6-amino-2-oxohexanoate + H2O2 + NH4(+)</text>
        <dbReference type="Rhea" id="RHEA:37583"/>
        <dbReference type="ChEBI" id="CHEBI:15377"/>
        <dbReference type="ChEBI" id="CHEBI:15379"/>
        <dbReference type="ChEBI" id="CHEBI:16240"/>
        <dbReference type="ChEBI" id="CHEBI:28938"/>
        <dbReference type="ChEBI" id="CHEBI:32557"/>
        <dbReference type="ChEBI" id="CHEBI:58183"/>
        <dbReference type="EC" id="1.4.3.3"/>
    </reaction>
    <physiologicalReaction direction="left-to-right" evidence="26">
        <dbReference type="Rhea" id="RHEA:37584"/>
    </physiologicalReaction>
</comment>
<evidence type="ECO:0000256" key="18">
    <source>
        <dbReference type="ARBA" id="ARBA00039751"/>
    </source>
</evidence>
<dbReference type="PANTHER" id="PTHR11530:SF15">
    <property type="entry name" value="D-AMINO-ACID OXIDASE"/>
    <property type="match status" value="1"/>
</dbReference>
<evidence type="ECO:0000256" key="23">
    <source>
        <dbReference type="ARBA" id="ARBA00048401"/>
    </source>
</evidence>
<dbReference type="InterPro" id="IPR006076">
    <property type="entry name" value="FAD-dep_OxRdtase"/>
</dbReference>
<dbReference type="GO" id="GO:0055130">
    <property type="term" value="P:D-alanine catabolic process"/>
    <property type="evidence" value="ECO:0007669"/>
    <property type="project" value="TreeGrafter"/>
</dbReference>
<comment type="catalytic activity">
    <reaction evidence="27">
        <text>D-cysteine + O2 + H2O = 2-oxo-3-sulfanylpropanoate + H2O2 + NH4(+)</text>
        <dbReference type="Rhea" id="RHEA:78791"/>
        <dbReference type="ChEBI" id="CHEBI:15377"/>
        <dbReference type="ChEBI" id="CHEBI:15379"/>
        <dbReference type="ChEBI" id="CHEBI:16240"/>
        <dbReference type="ChEBI" id="CHEBI:28938"/>
        <dbReference type="ChEBI" id="CHEBI:35236"/>
        <dbReference type="ChEBI" id="CHEBI:57678"/>
    </reaction>
    <physiologicalReaction direction="left-to-right" evidence="27">
        <dbReference type="Rhea" id="RHEA:78792"/>
    </physiologicalReaction>
</comment>
<evidence type="ECO:0000256" key="17">
    <source>
        <dbReference type="ARBA" id="ARBA00039101"/>
    </source>
</evidence>
<dbReference type="OMA" id="LWWPYRI"/>
<feature type="non-terminal residue" evidence="33">
    <location>
        <position position="1"/>
    </location>
</feature>
<comment type="catalytic activity">
    <reaction evidence="19">
        <text>D-proline + O2 = 1-pyrroline-2-carboxylate + H2O2</text>
        <dbReference type="Rhea" id="RHEA:78259"/>
        <dbReference type="ChEBI" id="CHEBI:15379"/>
        <dbReference type="ChEBI" id="CHEBI:16240"/>
        <dbReference type="ChEBI" id="CHEBI:39785"/>
        <dbReference type="ChEBI" id="CHEBI:57726"/>
    </reaction>
    <physiologicalReaction direction="left-to-right" evidence="19">
        <dbReference type="Rhea" id="RHEA:78260"/>
    </physiologicalReaction>
</comment>
<evidence type="ECO:0000256" key="13">
    <source>
        <dbReference type="ARBA" id="ARBA00023018"/>
    </source>
</evidence>
<reference evidence="33 34" key="1">
    <citation type="journal article" date="2018" name="Nat. Ecol. Evol.">
        <title>Shark genomes provide insights into elasmobranch evolution and the origin of vertebrates.</title>
        <authorList>
            <person name="Hara Y"/>
            <person name="Yamaguchi K"/>
            <person name="Onimaru K"/>
            <person name="Kadota M"/>
            <person name="Koyanagi M"/>
            <person name="Keeley SD"/>
            <person name="Tatsumi K"/>
            <person name="Tanaka K"/>
            <person name="Motone F"/>
            <person name="Kageyama Y"/>
            <person name="Nozu R"/>
            <person name="Adachi N"/>
            <person name="Nishimura O"/>
            <person name="Nakagawa R"/>
            <person name="Tanegashima C"/>
            <person name="Kiyatake I"/>
            <person name="Matsumoto R"/>
            <person name="Murakumo K"/>
            <person name="Nishida K"/>
            <person name="Terakita A"/>
            <person name="Kuratani S"/>
            <person name="Sato K"/>
            <person name="Hyodo S Kuraku.S."/>
        </authorList>
    </citation>
    <scope>NUCLEOTIDE SEQUENCE [LARGE SCALE GENOMIC DNA]</scope>
</reference>
<dbReference type="GO" id="GO:0005576">
    <property type="term" value="C:extracellular region"/>
    <property type="evidence" value="ECO:0007669"/>
    <property type="project" value="UniProtKB-SubCell"/>
</dbReference>
<comment type="catalytic activity">
    <reaction evidence="23">
        <text>D-methionine + O2 + H2O = 4-methylsulfanyl-2-oxobutanoate + H2O2 + NH4(+)</text>
        <dbReference type="Rhea" id="RHEA:78207"/>
        <dbReference type="ChEBI" id="CHEBI:15377"/>
        <dbReference type="ChEBI" id="CHEBI:15379"/>
        <dbReference type="ChEBI" id="CHEBI:16240"/>
        <dbReference type="ChEBI" id="CHEBI:16723"/>
        <dbReference type="ChEBI" id="CHEBI:28938"/>
        <dbReference type="ChEBI" id="CHEBI:57932"/>
    </reaction>
    <physiologicalReaction direction="left-to-right" evidence="23">
        <dbReference type="Rhea" id="RHEA:78208"/>
    </physiologicalReaction>
</comment>
<evidence type="ECO:0000256" key="7">
    <source>
        <dbReference type="ARBA" id="ARBA00022525"/>
    </source>
</evidence>
<feature type="binding site" evidence="30">
    <location>
        <position position="300"/>
    </location>
    <ligand>
        <name>D-dopa</name>
        <dbReference type="ChEBI" id="CHEBI:149689"/>
    </ligand>
</feature>
<keyword evidence="31" id="KW-1133">Transmembrane helix</keyword>
<evidence type="ECO:0000256" key="14">
    <source>
        <dbReference type="ARBA" id="ARBA00023140"/>
    </source>
</evidence>
<evidence type="ECO:0000256" key="2">
    <source>
        <dbReference type="ARBA" id="ARBA00004253"/>
    </source>
</evidence>
<keyword evidence="7" id="KW-0964">Secreted</keyword>
<keyword evidence="13" id="KW-0770">Synapse</keyword>
<evidence type="ECO:0000256" key="21">
    <source>
        <dbReference type="ARBA" id="ARBA00048079"/>
    </source>
</evidence>
<keyword evidence="10" id="KW-0702">S-nitrosylation</keyword>
<evidence type="ECO:0000256" key="24">
    <source>
        <dbReference type="ARBA" id="ARBA00048643"/>
    </source>
</evidence>
<comment type="caution">
    <text evidence="33">The sequence shown here is derived from an EMBL/GenBank/DDBJ whole genome shotgun (WGS) entry which is preliminary data.</text>
</comment>
<dbReference type="InterPro" id="IPR023209">
    <property type="entry name" value="DAO"/>
</dbReference>
<evidence type="ECO:0000256" key="4">
    <source>
        <dbReference type="ARBA" id="ARBA00004613"/>
    </source>
</evidence>
<dbReference type="EMBL" id="BEZZ01000112">
    <property type="protein sequence ID" value="GCC26138.1"/>
    <property type="molecule type" value="Genomic_DNA"/>
</dbReference>
<feature type="binding site" evidence="30">
    <location>
        <position position="234"/>
    </location>
    <ligand>
        <name>D-dopa</name>
        <dbReference type="ChEBI" id="CHEBI:149689"/>
    </ligand>
</feature>
<evidence type="ECO:0000259" key="32">
    <source>
        <dbReference type="Pfam" id="PF01266"/>
    </source>
</evidence>
<keyword evidence="9" id="KW-0285">Flavoprotein</keyword>
<keyword evidence="11 30" id="KW-0274">FAD</keyword>
<keyword evidence="15" id="KW-0966">Cell projection</keyword>
<dbReference type="STRING" id="137246.A0A401S6X3"/>
<evidence type="ECO:0000256" key="22">
    <source>
        <dbReference type="ARBA" id="ARBA00048252"/>
    </source>
</evidence>
<dbReference type="FunFam" id="3.30.9.10:FF:000004">
    <property type="entry name" value="D-amino-acid oxidase"/>
    <property type="match status" value="1"/>
</dbReference>
<dbReference type="SUPFAM" id="SSF51971">
    <property type="entry name" value="Nucleotide-binding domain"/>
    <property type="match status" value="1"/>
</dbReference>
<evidence type="ECO:0000256" key="5">
    <source>
        <dbReference type="ARBA" id="ARBA00006730"/>
    </source>
</evidence>
<keyword evidence="12" id="KW-0560">Oxidoreductase</keyword>
<feature type="transmembrane region" description="Helical" evidence="31">
    <location>
        <begin position="21"/>
        <end position="41"/>
    </location>
</feature>
<keyword evidence="8" id="KW-0597">Phosphoprotein</keyword>
<evidence type="ECO:0000313" key="34">
    <source>
        <dbReference type="Proteomes" id="UP000287033"/>
    </source>
</evidence>
<evidence type="ECO:0000256" key="15">
    <source>
        <dbReference type="ARBA" id="ARBA00023273"/>
    </source>
</evidence>
<comment type="catalytic activity">
    <reaction evidence="22">
        <text>D-phenylalanine + O2 + H2O = 3-phenylpyruvate + H2O2 + NH4(+)</text>
        <dbReference type="Rhea" id="RHEA:70963"/>
        <dbReference type="ChEBI" id="CHEBI:15377"/>
        <dbReference type="ChEBI" id="CHEBI:15379"/>
        <dbReference type="ChEBI" id="CHEBI:16240"/>
        <dbReference type="ChEBI" id="CHEBI:18005"/>
        <dbReference type="ChEBI" id="CHEBI:28938"/>
        <dbReference type="ChEBI" id="CHEBI:57981"/>
    </reaction>
    <physiologicalReaction direction="left-to-right" evidence="22">
        <dbReference type="Rhea" id="RHEA:70964"/>
    </physiologicalReaction>
</comment>
<feature type="binding site" evidence="30">
    <location>
        <position position="330"/>
    </location>
    <ligand>
        <name>D-dopa</name>
        <dbReference type="ChEBI" id="CHEBI:149689"/>
    </ligand>
</feature>
<evidence type="ECO:0000256" key="30">
    <source>
        <dbReference type="PIRSR" id="PIRSR000189-1"/>
    </source>
</evidence>
<organism evidence="33 34">
    <name type="scientific">Chiloscyllium punctatum</name>
    <name type="common">Brownbanded bambooshark</name>
    <name type="synonym">Hemiscyllium punctatum</name>
    <dbReference type="NCBI Taxonomy" id="137246"/>
    <lineage>
        <taxon>Eukaryota</taxon>
        <taxon>Metazoa</taxon>
        <taxon>Chordata</taxon>
        <taxon>Craniata</taxon>
        <taxon>Vertebrata</taxon>
        <taxon>Chondrichthyes</taxon>
        <taxon>Elasmobranchii</taxon>
        <taxon>Galeomorphii</taxon>
        <taxon>Galeoidea</taxon>
        <taxon>Orectolobiformes</taxon>
        <taxon>Hemiscylliidae</taxon>
        <taxon>Chiloscyllium</taxon>
    </lineage>
</organism>
<dbReference type="PROSITE" id="PS00677">
    <property type="entry name" value="DAO"/>
    <property type="match status" value="1"/>
</dbReference>
<dbReference type="GO" id="GO:0003884">
    <property type="term" value="F:D-amino-acid oxidase activity"/>
    <property type="evidence" value="ECO:0007669"/>
    <property type="project" value="UniProtKB-EC"/>
</dbReference>
<evidence type="ECO:0000256" key="9">
    <source>
        <dbReference type="ARBA" id="ARBA00022630"/>
    </source>
</evidence>
<evidence type="ECO:0000256" key="3">
    <source>
        <dbReference type="ARBA" id="ARBA00004514"/>
    </source>
</evidence>
<comment type="catalytic activity">
    <reaction evidence="20">
        <text>D-tryptophan + O2 + H2O = indole-3-pyruvate + H2O2 + NH4(+)</text>
        <dbReference type="Rhea" id="RHEA:78247"/>
        <dbReference type="ChEBI" id="CHEBI:15377"/>
        <dbReference type="ChEBI" id="CHEBI:15379"/>
        <dbReference type="ChEBI" id="CHEBI:16240"/>
        <dbReference type="ChEBI" id="CHEBI:17640"/>
        <dbReference type="ChEBI" id="CHEBI:28938"/>
        <dbReference type="ChEBI" id="CHEBI:57719"/>
    </reaction>
    <physiologicalReaction direction="left-to-right" evidence="20">
        <dbReference type="Rhea" id="RHEA:78248"/>
    </physiologicalReaction>
</comment>
<protein>
    <recommendedName>
        <fullName evidence="18">D-amino-acid oxidase</fullName>
        <ecNumber evidence="17">1.4.3.3</ecNumber>
    </recommendedName>
</protein>
<evidence type="ECO:0000256" key="10">
    <source>
        <dbReference type="ARBA" id="ARBA00022799"/>
    </source>
</evidence>
<keyword evidence="34" id="KW-1185">Reference proteome</keyword>
<comment type="cofactor">
    <cofactor evidence="1 30">
        <name>FAD</name>
        <dbReference type="ChEBI" id="CHEBI:57692"/>
    </cofactor>
</comment>
<evidence type="ECO:0000256" key="6">
    <source>
        <dbReference type="ARBA" id="ARBA00022490"/>
    </source>
</evidence>
<feature type="binding site" evidence="30">
    <location>
        <position position="199"/>
    </location>
    <ligand>
        <name>FAD</name>
        <dbReference type="ChEBI" id="CHEBI:57692"/>
    </ligand>
</feature>
<keyword evidence="31" id="KW-0472">Membrane</keyword>
<feature type="binding site" evidence="30">
    <location>
        <position position="71"/>
    </location>
    <ligand>
        <name>D-dopa</name>
        <dbReference type="ChEBI" id="CHEBI:149689"/>
    </ligand>
</feature>
<comment type="catalytic activity">
    <reaction evidence="24">
        <text>D-serine + O2 + H2O = 3-hydroxypyruvate + H2O2 + NH4(+)</text>
        <dbReference type="Rhea" id="RHEA:70951"/>
        <dbReference type="ChEBI" id="CHEBI:15377"/>
        <dbReference type="ChEBI" id="CHEBI:15379"/>
        <dbReference type="ChEBI" id="CHEBI:16240"/>
        <dbReference type="ChEBI" id="CHEBI:17180"/>
        <dbReference type="ChEBI" id="CHEBI:28938"/>
        <dbReference type="ChEBI" id="CHEBI:35247"/>
    </reaction>
    <physiologicalReaction direction="left-to-right" evidence="24">
        <dbReference type="Rhea" id="RHEA:70952"/>
    </physiologicalReaction>
</comment>
<comment type="catalytic activity">
    <reaction evidence="28">
        <text>D-valine + O2 + H2O = 3-methyl-2-oxobutanoate + H2O2 + NH4(+)</text>
        <dbReference type="Rhea" id="RHEA:78203"/>
        <dbReference type="ChEBI" id="CHEBI:11851"/>
        <dbReference type="ChEBI" id="CHEBI:15377"/>
        <dbReference type="ChEBI" id="CHEBI:15379"/>
        <dbReference type="ChEBI" id="CHEBI:16240"/>
        <dbReference type="ChEBI" id="CHEBI:28938"/>
        <dbReference type="ChEBI" id="CHEBI:74338"/>
    </reaction>
    <physiologicalReaction direction="left-to-right" evidence="28">
        <dbReference type="Rhea" id="RHEA:78204"/>
    </physiologicalReaction>
</comment>
<comment type="catalytic activity">
    <reaction evidence="25">
        <text>D-alanine + O2 + H2O = pyruvate + H2O2 + NH4(+)</text>
        <dbReference type="Rhea" id="RHEA:22688"/>
        <dbReference type="ChEBI" id="CHEBI:15361"/>
        <dbReference type="ChEBI" id="CHEBI:15377"/>
        <dbReference type="ChEBI" id="CHEBI:15379"/>
        <dbReference type="ChEBI" id="CHEBI:16240"/>
        <dbReference type="ChEBI" id="CHEBI:28938"/>
        <dbReference type="ChEBI" id="CHEBI:57416"/>
    </reaction>
    <physiologicalReaction direction="left-to-right" evidence="25">
        <dbReference type="Rhea" id="RHEA:22689"/>
    </physiologicalReaction>
</comment>
<evidence type="ECO:0000256" key="11">
    <source>
        <dbReference type="ARBA" id="ARBA00022827"/>
    </source>
</evidence>
<comment type="subcellular location">
    <subcellularLocation>
        <location evidence="3">Cytoplasm</location>
        <location evidence="3">Cytosol</location>
    </subcellularLocation>
    <subcellularLocation>
        <location evidence="2">Peroxisome matrix</location>
    </subcellularLocation>
    <subcellularLocation>
        <location evidence="16">Presynaptic active zone</location>
    </subcellularLocation>
    <subcellularLocation>
        <location evidence="4">Secreted</location>
    </subcellularLocation>
</comment>
<dbReference type="GO" id="GO:0005829">
    <property type="term" value="C:cytosol"/>
    <property type="evidence" value="ECO:0007669"/>
    <property type="project" value="UniProtKB-SubCell"/>
</dbReference>
<dbReference type="AlphaFoldDB" id="A0A401S6X3"/>
<dbReference type="InterPro" id="IPR006181">
    <property type="entry name" value="D-amino_acid_oxidase_CS"/>
</dbReference>
<evidence type="ECO:0000256" key="27">
    <source>
        <dbReference type="ARBA" id="ARBA00049123"/>
    </source>
</evidence>
<evidence type="ECO:0000256" key="16">
    <source>
        <dbReference type="ARBA" id="ARBA00034101"/>
    </source>
</evidence>
<keyword evidence="31" id="KW-0812">Transmembrane</keyword>
<comment type="catalytic activity">
    <reaction evidence="29">
        <text>D-leucine + O2 + H2O = 4-methyl-2-oxopentanoate + H2O2 + NH4(+)</text>
        <dbReference type="Rhea" id="RHEA:78211"/>
        <dbReference type="ChEBI" id="CHEBI:15377"/>
        <dbReference type="ChEBI" id="CHEBI:15379"/>
        <dbReference type="ChEBI" id="CHEBI:16240"/>
        <dbReference type="ChEBI" id="CHEBI:17865"/>
        <dbReference type="ChEBI" id="CHEBI:28938"/>
        <dbReference type="ChEBI" id="CHEBI:143079"/>
    </reaction>
    <physiologicalReaction direction="left-to-right" evidence="29">
        <dbReference type="Rhea" id="RHEA:78212"/>
    </physiologicalReaction>
</comment>
<dbReference type="GO" id="GO:0071949">
    <property type="term" value="F:FAD binding"/>
    <property type="evidence" value="ECO:0007669"/>
    <property type="project" value="InterPro"/>
</dbReference>
<evidence type="ECO:0000256" key="29">
    <source>
        <dbReference type="ARBA" id="ARBA00049287"/>
    </source>
</evidence>
<dbReference type="Gene3D" id="3.40.50.720">
    <property type="entry name" value="NAD(P)-binding Rossmann-like Domain"/>
    <property type="match status" value="1"/>
</dbReference>
<feature type="binding site" evidence="30">
    <location>
        <begin position="62"/>
        <end position="63"/>
    </location>
    <ligand>
        <name>FAD</name>
        <dbReference type="ChEBI" id="CHEBI:57692"/>
    </ligand>
</feature>
<gene>
    <name evidence="33" type="ORF">chiPu_0004552</name>
</gene>
<keyword evidence="6" id="KW-0963">Cytoplasm</keyword>
<feature type="binding site" evidence="30">
    <location>
        <position position="245"/>
    </location>
    <ligand>
        <name>D-dopa</name>
        <dbReference type="ChEBI" id="CHEBI:149689"/>
    </ligand>
</feature>
<evidence type="ECO:0000256" key="26">
    <source>
        <dbReference type="ARBA" id="ARBA00048747"/>
    </source>
</evidence>
<dbReference type="EC" id="1.4.3.3" evidence="17"/>
<dbReference type="Proteomes" id="UP000287033">
    <property type="component" value="Unassembled WGS sequence"/>
</dbReference>
<comment type="similarity">
    <text evidence="5">Belongs to the DAMOX/DASOX family.</text>
</comment>
<keyword evidence="14" id="KW-0576">Peroxisome</keyword>
<dbReference type="GO" id="GO:0048786">
    <property type="term" value="C:presynaptic active zone"/>
    <property type="evidence" value="ECO:0007669"/>
    <property type="project" value="UniProtKB-SubCell"/>
</dbReference>
<evidence type="ECO:0000256" key="20">
    <source>
        <dbReference type="ARBA" id="ARBA00047579"/>
    </source>
</evidence>
<dbReference type="Pfam" id="PF01266">
    <property type="entry name" value="DAO"/>
    <property type="match status" value="1"/>
</dbReference>